<evidence type="ECO:0000256" key="3">
    <source>
        <dbReference type="PROSITE-ProRule" id="PRU00473"/>
    </source>
</evidence>
<feature type="compositionally biased region" description="Low complexity" evidence="4">
    <location>
        <begin position="360"/>
        <end position="401"/>
    </location>
</feature>
<organism evidence="6 7">
    <name type="scientific">Paraburkholderia dipogonis</name>
    <dbReference type="NCBI Taxonomy" id="1211383"/>
    <lineage>
        <taxon>Bacteria</taxon>
        <taxon>Pseudomonadati</taxon>
        <taxon>Pseudomonadota</taxon>
        <taxon>Betaproteobacteria</taxon>
        <taxon>Burkholderiales</taxon>
        <taxon>Burkholderiaceae</taxon>
        <taxon>Paraburkholderia</taxon>
    </lineage>
</organism>
<feature type="domain" description="OmpA-like" evidence="5">
    <location>
        <begin position="176"/>
        <end position="308"/>
    </location>
</feature>
<feature type="region of interest" description="Disordered" evidence="4">
    <location>
        <begin position="334"/>
        <end position="405"/>
    </location>
</feature>
<keyword evidence="2 3" id="KW-0472">Membrane</keyword>
<dbReference type="InterPro" id="IPR036737">
    <property type="entry name" value="OmpA-like_sf"/>
</dbReference>
<dbReference type="CDD" id="cd07185">
    <property type="entry name" value="OmpA_C-like"/>
    <property type="match status" value="1"/>
</dbReference>
<evidence type="ECO:0000313" key="7">
    <source>
        <dbReference type="Proteomes" id="UP000297385"/>
    </source>
</evidence>
<evidence type="ECO:0000256" key="1">
    <source>
        <dbReference type="ARBA" id="ARBA00004370"/>
    </source>
</evidence>
<dbReference type="PANTHER" id="PTHR30329:SF21">
    <property type="entry name" value="LIPOPROTEIN YIAD-RELATED"/>
    <property type="match status" value="1"/>
</dbReference>
<evidence type="ECO:0000313" key="6">
    <source>
        <dbReference type="EMBL" id="TFE40309.1"/>
    </source>
</evidence>
<proteinExistence type="predicted"/>
<dbReference type="PROSITE" id="PS51123">
    <property type="entry name" value="OMPA_2"/>
    <property type="match status" value="1"/>
</dbReference>
<evidence type="ECO:0000256" key="2">
    <source>
        <dbReference type="ARBA" id="ARBA00023136"/>
    </source>
</evidence>
<dbReference type="Pfam" id="PF00691">
    <property type="entry name" value="OmpA"/>
    <property type="match status" value="1"/>
</dbReference>
<comment type="caution">
    <text evidence="6">The sequence shown here is derived from an EMBL/GenBank/DDBJ whole genome shotgun (WGS) entry which is preliminary data.</text>
</comment>
<dbReference type="Proteomes" id="UP000297385">
    <property type="component" value="Unassembled WGS sequence"/>
</dbReference>
<dbReference type="InterPro" id="IPR006665">
    <property type="entry name" value="OmpA-like"/>
</dbReference>
<dbReference type="SUPFAM" id="SSF103088">
    <property type="entry name" value="OmpA-like"/>
    <property type="match status" value="1"/>
</dbReference>
<dbReference type="AlphaFoldDB" id="A0A4Y8MSC0"/>
<dbReference type="EMBL" id="SNVI01000002">
    <property type="protein sequence ID" value="TFE40309.1"/>
    <property type="molecule type" value="Genomic_DNA"/>
</dbReference>
<dbReference type="InterPro" id="IPR050330">
    <property type="entry name" value="Bact_OuterMem_StrucFunc"/>
</dbReference>
<name>A0A4Y8MSC0_9BURK</name>
<dbReference type="Gene3D" id="3.30.1330.60">
    <property type="entry name" value="OmpA-like domain"/>
    <property type="match status" value="1"/>
</dbReference>
<dbReference type="PROSITE" id="PS01068">
    <property type="entry name" value="OMPA_1"/>
    <property type="match status" value="1"/>
</dbReference>
<comment type="subcellular location">
    <subcellularLocation>
        <location evidence="1">Membrane</location>
    </subcellularLocation>
</comment>
<gene>
    <name evidence="6" type="ORF">E2553_26380</name>
</gene>
<dbReference type="GO" id="GO:0009279">
    <property type="term" value="C:cell outer membrane"/>
    <property type="evidence" value="ECO:0007669"/>
    <property type="project" value="InterPro"/>
</dbReference>
<protein>
    <submittedName>
        <fullName evidence="6">OmpA family protein</fullName>
    </submittedName>
</protein>
<dbReference type="PANTHER" id="PTHR30329">
    <property type="entry name" value="STATOR ELEMENT OF FLAGELLAR MOTOR COMPLEX"/>
    <property type="match status" value="1"/>
</dbReference>
<evidence type="ECO:0000259" key="5">
    <source>
        <dbReference type="PROSITE" id="PS51123"/>
    </source>
</evidence>
<accession>A0A4Y8MSC0</accession>
<dbReference type="InterPro" id="IPR006690">
    <property type="entry name" value="OMPA-like_CS"/>
</dbReference>
<evidence type="ECO:0000256" key="4">
    <source>
        <dbReference type="SAM" id="MobiDB-lite"/>
    </source>
</evidence>
<sequence length="597" mass="61771">MSACLDSVTAFPKPLHALAQLKIYRPRGFSVRGIGKARPLWLATITVFALSGCANPGGFQQTSGAPADPDKTADLNVFESTFANPDPCANSNRNIGIAVGVGLGAVLGAVIANKNKVAAAAIAGAAGGLAGGLIGHAVDSRRCALSKIAAKHDLTYTATALEARAPDTGKTEQVGSSFTIVDTARHTQFETGSAELTPEAAVYFAEIAEQYRTSSRVAQASSAADKAAAAQAKILLIGHTDDTGSSELNADLSERRARAVARLFADHGIAPENVFYQGAGETLPIADNHTAEGRSANRRVEIVDLSGARTDILQSYASSRVPKYQYYRAVTAQSDQAAAGAPPSTSGNPATKAARRTATKNRVATETAVAGATPARAASAPVSANTTAASNSAPPTPVASVHSTSSDGIDFGWHEALPATLGLQFAALPASSSTLSVFSSAVADEAPVAKSCVNDRPRVSRAMKSVADDRAVPVRDHLPNLYGSSWGAALNGQYLALKDVSVLRNGATAGAKPTLLVWKDFDRSAGPNGSPQVTLSPDVNAYAVKGGVLYRVFVNNSGVFDCADIIFSNGKATSGELVRRKSSQYFTVNYVPVIART</sequence>
<reference evidence="6 7" key="1">
    <citation type="submission" date="2019-03" db="EMBL/GenBank/DDBJ databases">
        <title>Complete Genome Sequence of Paraburkholderia dipogonis ICMP 19430T, a Nitrogen-fixing Symbiont of the South African Invasive Legume Dipogon lignosus in New Zealand.</title>
        <authorList>
            <person name="De Meyer S.E."/>
        </authorList>
    </citation>
    <scope>NUCLEOTIDE SEQUENCE [LARGE SCALE GENOMIC DNA]</scope>
    <source>
        <strain evidence="6 7">ICMP 19430</strain>
    </source>
</reference>